<proteinExistence type="predicted"/>
<feature type="signal peptide" evidence="1">
    <location>
        <begin position="1"/>
        <end position="18"/>
    </location>
</feature>
<organism evidence="2 3">
    <name type="scientific">Parascaris univalens</name>
    <name type="common">Nematode worm</name>
    <dbReference type="NCBI Taxonomy" id="6257"/>
    <lineage>
        <taxon>Eukaryota</taxon>
        <taxon>Metazoa</taxon>
        <taxon>Ecdysozoa</taxon>
        <taxon>Nematoda</taxon>
        <taxon>Chromadorea</taxon>
        <taxon>Rhabditida</taxon>
        <taxon>Spirurina</taxon>
        <taxon>Ascaridomorpha</taxon>
        <taxon>Ascaridoidea</taxon>
        <taxon>Ascarididae</taxon>
        <taxon>Parascaris</taxon>
    </lineage>
</organism>
<accession>A0A915ASP2</accession>
<protein>
    <submittedName>
        <fullName evidence="3">Secreted protein</fullName>
    </submittedName>
</protein>
<evidence type="ECO:0000313" key="3">
    <source>
        <dbReference type="WBParaSite" id="PgR013_g077_t02"/>
    </source>
</evidence>
<keyword evidence="1" id="KW-0732">Signal</keyword>
<evidence type="ECO:0000313" key="2">
    <source>
        <dbReference type="Proteomes" id="UP000887569"/>
    </source>
</evidence>
<evidence type="ECO:0000256" key="1">
    <source>
        <dbReference type="SAM" id="SignalP"/>
    </source>
</evidence>
<name>A0A915ASP2_PARUN</name>
<dbReference type="WBParaSite" id="PgR013_g077_t02">
    <property type="protein sequence ID" value="PgR013_g077_t02"/>
    <property type="gene ID" value="PgR013_g077"/>
</dbReference>
<feature type="chain" id="PRO_5036735004" evidence="1">
    <location>
        <begin position="19"/>
        <end position="67"/>
    </location>
</feature>
<reference evidence="3" key="1">
    <citation type="submission" date="2022-11" db="UniProtKB">
        <authorList>
            <consortium name="WormBaseParasite"/>
        </authorList>
    </citation>
    <scope>IDENTIFICATION</scope>
</reference>
<sequence length="67" mass="8050">MMMLLTLVMISSWQILFLINNISETPSRRKSRSVAETSYFEYKFRTLSQSIGRAKYFHILDDWLTRQ</sequence>
<dbReference type="Proteomes" id="UP000887569">
    <property type="component" value="Unplaced"/>
</dbReference>
<keyword evidence="2" id="KW-1185">Reference proteome</keyword>
<dbReference type="AlphaFoldDB" id="A0A915ASP2"/>